<gene>
    <name evidence="1" type="ORF">NPIL_382981</name>
</gene>
<dbReference type="Proteomes" id="UP000887013">
    <property type="component" value="Unassembled WGS sequence"/>
</dbReference>
<keyword evidence="2" id="KW-1185">Reference proteome</keyword>
<sequence>MGEMDHGSQVGSLGCLGGSPSWTDGQVPVDGGKMKLAISCGETAGRLVAPARPVGWFVLKLAWYPGMDRGLRMRWWDGLQAVDRFGRKLGSDRLIDGSARFCWSSSGSVGSGPGMGCGLGDRWLDSGTDGIESIAIEFGYDGSWFILVPGRDRWFAETDQGSFIMVG</sequence>
<name>A0A8X6UGJ6_NEPPI</name>
<reference evidence="1" key="1">
    <citation type="submission" date="2020-08" db="EMBL/GenBank/DDBJ databases">
        <title>Multicomponent nature underlies the extraordinary mechanical properties of spider dragline silk.</title>
        <authorList>
            <person name="Kono N."/>
            <person name="Nakamura H."/>
            <person name="Mori M."/>
            <person name="Yoshida Y."/>
            <person name="Ohtoshi R."/>
            <person name="Malay A.D."/>
            <person name="Moran D.A.P."/>
            <person name="Tomita M."/>
            <person name="Numata K."/>
            <person name="Arakawa K."/>
        </authorList>
    </citation>
    <scope>NUCLEOTIDE SEQUENCE</scope>
</reference>
<organism evidence="1 2">
    <name type="scientific">Nephila pilipes</name>
    <name type="common">Giant wood spider</name>
    <name type="synonym">Nephila maculata</name>
    <dbReference type="NCBI Taxonomy" id="299642"/>
    <lineage>
        <taxon>Eukaryota</taxon>
        <taxon>Metazoa</taxon>
        <taxon>Ecdysozoa</taxon>
        <taxon>Arthropoda</taxon>
        <taxon>Chelicerata</taxon>
        <taxon>Arachnida</taxon>
        <taxon>Araneae</taxon>
        <taxon>Araneomorphae</taxon>
        <taxon>Entelegynae</taxon>
        <taxon>Araneoidea</taxon>
        <taxon>Nephilidae</taxon>
        <taxon>Nephila</taxon>
    </lineage>
</organism>
<proteinExistence type="predicted"/>
<comment type="caution">
    <text evidence="1">The sequence shown here is derived from an EMBL/GenBank/DDBJ whole genome shotgun (WGS) entry which is preliminary data.</text>
</comment>
<evidence type="ECO:0000313" key="1">
    <source>
        <dbReference type="EMBL" id="GFU17681.1"/>
    </source>
</evidence>
<dbReference type="AlphaFoldDB" id="A0A8X6UGJ6"/>
<dbReference type="EMBL" id="BMAW01030690">
    <property type="protein sequence ID" value="GFU17681.1"/>
    <property type="molecule type" value="Genomic_DNA"/>
</dbReference>
<evidence type="ECO:0000313" key="2">
    <source>
        <dbReference type="Proteomes" id="UP000887013"/>
    </source>
</evidence>
<accession>A0A8X6UGJ6</accession>
<protein>
    <submittedName>
        <fullName evidence="1">Uncharacterized protein</fullName>
    </submittedName>
</protein>